<dbReference type="NCBIfam" id="TIGR01409">
    <property type="entry name" value="TAT_signal_seq"/>
    <property type="match status" value="1"/>
</dbReference>
<dbReference type="EMBL" id="VTOY01000001">
    <property type="protein sequence ID" value="TYZ25110.1"/>
    <property type="molecule type" value="Genomic_DNA"/>
</dbReference>
<accession>A0A5D6WBD0</accession>
<dbReference type="AlphaFoldDB" id="A0A5D6WBD0"/>
<dbReference type="PROSITE" id="PS51318">
    <property type="entry name" value="TAT"/>
    <property type="match status" value="1"/>
</dbReference>
<sequence>MEKRMSRRKFVKLAGAALAVVALPCCRCLGVSGSRK</sequence>
<dbReference type="InterPro" id="IPR019546">
    <property type="entry name" value="TAT_signal_bac_arc"/>
</dbReference>
<evidence type="ECO:0000313" key="1">
    <source>
        <dbReference type="EMBL" id="TYZ25110.1"/>
    </source>
</evidence>
<reference evidence="1 2" key="1">
    <citation type="submission" date="2019-08" db="EMBL/GenBank/DDBJ databases">
        <title>Selenomonas sp. mPRGC5 and Selenomonas sp. mPRGC8 isolated from ruminal fluid of dairy goat (Capra hircus).</title>
        <authorList>
            <person name="Poothong S."/>
            <person name="Nuengjamnong C."/>
            <person name="Tanasupawat S."/>
        </authorList>
    </citation>
    <scope>NUCLEOTIDE SEQUENCE [LARGE SCALE GENOMIC DNA]</scope>
    <source>
        <strain evidence="2">mPRGC5</strain>
    </source>
</reference>
<comment type="caution">
    <text evidence="1">The sequence shown here is derived from an EMBL/GenBank/DDBJ whole genome shotgun (WGS) entry which is preliminary data.</text>
</comment>
<dbReference type="InterPro" id="IPR006311">
    <property type="entry name" value="TAT_signal"/>
</dbReference>
<name>A0A5D6WBD0_9FIRM</name>
<evidence type="ECO:0000313" key="2">
    <source>
        <dbReference type="Proteomes" id="UP000323646"/>
    </source>
</evidence>
<proteinExistence type="predicted"/>
<keyword evidence="2" id="KW-1185">Reference proteome</keyword>
<gene>
    <name evidence="1" type="ORF">FZ040_03570</name>
</gene>
<dbReference type="Proteomes" id="UP000323646">
    <property type="component" value="Unassembled WGS sequence"/>
</dbReference>
<protein>
    <submittedName>
        <fullName evidence="1">Twin-arginine translocation signal domain-containing protein</fullName>
    </submittedName>
</protein>
<dbReference type="RefSeq" id="WP_149170715.1">
    <property type="nucleotide sequence ID" value="NZ_VTOY01000001.1"/>
</dbReference>
<organism evidence="1 2">
    <name type="scientific">Selenomonas ruminis</name>
    <dbReference type="NCBI Taxonomy" id="2593411"/>
    <lineage>
        <taxon>Bacteria</taxon>
        <taxon>Bacillati</taxon>
        <taxon>Bacillota</taxon>
        <taxon>Negativicutes</taxon>
        <taxon>Selenomonadales</taxon>
        <taxon>Selenomonadaceae</taxon>
        <taxon>Selenomonas</taxon>
    </lineage>
</organism>